<organism evidence="2 3">
    <name type="scientific">Crocosphaera watsonii WH 0003</name>
    <dbReference type="NCBI Taxonomy" id="423471"/>
    <lineage>
        <taxon>Bacteria</taxon>
        <taxon>Bacillati</taxon>
        <taxon>Cyanobacteriota</taxon>
        <taxon>Cyanophyceae</taxon>
        <taxon>Oscillatoriophycideae</taxon>
        <taxon>Chroococcales</taxon>
        <taxon>Aphanothecaceae</taxon>
        <taxon>Crocosphaera</taxon>
    </lineage>
</organism>
<dbReference type="GeneID" id="88764587"/>
<dbReference type="Pfam" id="PF05685">
    <property type="entry name" value="Uma2"/>
    <property type="match status" value="1"/>
</dbReference>
<dbReference type="InterPro" id="IPR011335">
    <property type="entry name" value="Restrct_endonuc-II-like"/>
</dbReference>
<dbReference type="InterPro" id="IPR012296">
    <property type="entry name" value="Nuclease_put_TT1808"/>
</dbReference>
<dbReference type="InterPro" id="IPR008538">
    <property type="entry name" value="Uma2"/>
</dbReference>
<evidence type="ECO:0000259" key="1">
    <source>
        <dbReference type="Pfam" id="PF05685"/>
    </source>
</evidence>
<accession>G5IZJ8</accession>
<dbReference type="AlphaFoldDB" id="G5IZJ8"/>
<proteinExistence type="predicted"/>
<dbReference type="PANTHER" id="PTHR34107:SF2">
    <property type="entry name" value="SLL0888 PROTEIN"/>
    <property type="match status" value="1"/>
</dbReference>
<evidence type="ECO:0000313" key="2">
    <source>
        <dbReference type="EMBL" id="EHJ14641.1"/>
    </source>
</evidence>
<gene>
    <name evidence="2" type="ORF">CWATWH0003_0689</name>
</gene>
<reference evidence="2 3" key="1">
    <citation type="journal article" date="2011" name="Front. Microbiol.">
        <title>Two Strains of Crocosphaera watsonii with Highly Conserved Genomes are Distinguished by Strain-Specific Features.</title>
        <authorList>
            <person name="Bench S.R."/>
            <person name="Ilikchyan I.N."/>
            <person name="Tripp H.J."/>
            <person name="Zehr J.P."/>
        </authorList>
    </citation>
    <scope>NUCLEOTIDE SEQUENCE [LARGE SCALE GENOMIC DNA]</scope>
    <source>
        <strain evidence="2 3">WH 0003</strain>
    </source>
</reference>
<name>G5IZJ8_CROWT</name>
<protein>
    <recommendedName>
        <fullName evidence="1">Putative restriction endonuclease domain-containing protein</fullName>
    </recommendedName>
</protein>
<dbReference type="Gene3D" id="3.90.1570.10">
    <property type="entry name" value="tt1808, chain A"/>
    <property type="match status" value="1"/>
</dbReference>
<dbReference type="CDD" id="cd06260">
    <property type="entry name" value="DUF820-like"/>
    <property type="match status" value="1"/>
</dbReference>
<feature type="domain" description="Putative restriction endonuclease" evidence="1">
    <location>
        <begin position="11"/>
        <end position="180"/>
    </location>
</feature>
<comment type="caution">
    <text evidence="2">The sequence shown here is derived from an EMBL/GenBank/DDBJ whole genome shotgun (WGS) entry which is preliminary data.</text>
</comment>
<dbReference type="EMBL" id="AESD01000117">
    <property type="protein sequence ID" value="EHJ14641.1"/>
    <property type="molecule type" value="Genomic_DNA"/>
</dbReference>
<sequence length="189" mass="21995">MIQVSEKIYSFEDYCQHNDESDNRYELVDGRLVLINIPTVRHLLIAKFLEAYFDNLIREKSLPLLCFKEAGVRTGWRKSRISDLYIIEANTIQELLKKSAIVEIPPLLIVEIVSPESVTRDYRYKRSEYAALGVDEYWIVDPKNEKITILLLEEGLYEETVYNLSDKLVSRLFSELDLTVNQVLLSGNM</sequence>
<dbReference type="SUPFAM" id="SSF52980">
    <property type="entry name" value="Restriction endonuclease-like"/>
    <property type="match status" value="1"/>
</dbReference>
<dbReference type="Proteomes" id="UP000003477">
    <property type="component" value="Unassembled WGS sequence"/>
</dbReference>
<dbReference type="RefSeq" id="WP_007309275.1">
    <property type="nucleotide sequence ID" value="NZ_AESD01000117.1"/>
</dbReference>
<dbReference type="PANTHER" id="PTHR34107">
    <property type="entry name" value="SLL0198 PROTEIN-RELATED"/>
    <property type="match status" value="1"/>
</dbReference>
<dbReference type="PATRIC" id="fig|423471.3.peg.629"/>
<evidence type="ECO:0000313" key="3">
    <source>
        <dbReference type="Proteomes" id="UP000003477"/>
    </source>
</evidence>